<gene>
    <name evidence="2" type="ORF">V5F89_12410</name>
</gene>
<dbReference type="RefSeq" id="WP_338445943.1">
    <property type="nucleotide sequence ID" value="NZ_CP144918.1"/>
</dbReference>
<protein>
    <recommendedName>
        <fullName evidence="4">Lipid A biosynthesis lauroyl acyltransferase</fullName>
    </recommendedName>
</protein>
<keyword evidence="3" id="KW-1185">Reference proteome</keyword>
<feature type="transmembrane region" description="Helical" evidence="1">
    <location>
        <begin position="14"/>
        <end position="32"/>
    </location>
</feature>
<organism evidence="2 3">
    <name type="scientific">Pelagerythrobacter marensis</name>
    <dbReference type="NCBI Taxonomy" id="543877"/>
    <lineage>
        <taxon>Bacteria</taxon>
        <taxon>Pseudomonadati</taxon>
        <taxon>Pseudomonadota</taxon>
        <taxon>Alphaproteobacteria</taxon>
        <taxon>Sphingomonadales</taxon>
        <taxon>Erythrobacteraceae</taxon>
        <taxon>Pelagerythrobacter</taxon>
    </lineage>
</organism>
<reference evidence="2 3" key="1">
    <citation type="submission" date="2024-02" db="EMBL/GenBank/DDBJ databases">
        <title>The whole genome sequence of five bacterial samples isolated from Abu Dhabi Sabkha-shore region.</title>
        <authorList>
            <person name="Sudalaimuthuasari N."/>
            <person name="Sarfraz B."/>
            <person name="Tuyisabe J.D."/>
            <person name="Mugisha Ntwali L.D.M."/>
            <person name="Ali A.I.A.A."/>
            <person name="Almansoori S.Z.A."/>
            <person name="Alajami H.S.A."/>
            <person name="Almeqbaali A.A.S."/>
            <person name="Kundu B."/>
            <person name="Saeed E.E."/>
            <person name="Sukumarinath V."/>
            <person name="Mishra A.K."/>
            <person name="Hazzouri K.M."/>
            <person name="Almaskari R."/>
            <person name="Sharma A.K."/>
            <person name="Amiri K.M.A."/>
        </authorList>
    </citation>
    <scope>NUCLEOTIDE SEQUENCE [LARGE SCALE GENOMIC DNA]</scope>
    <source>
        <strain evidence="3">kcgeb_sd</strain>
    </source>
</reference>
<keyword evidence="1" id="KW-0812">Transmembrane</keyword>
<evidence type="ECO:0008006" key="4">
    <source>
        <dbReference type="Google" id="ProtNLM"/>
    </source>
</evidence>
<name>A0ABZ2D3Z4_9SPHN</name>
<keyword evidence="1" id="KW-0472">Membrane</keyword>
<keyword evidence="1" id="KW-1133">Transmembrane helix</keyword>
<dbReference type="Proteomes" id="UP001335183">
    <property type="component" value="Chromosome"/>
</dbReference>
<sequence>MARSRLAARLKKRWWFGIAYRIGVVLFALRLIRRPDRYIDWMVRRGTKTVIEAMPED</sequence>
<proteinExistence type="predicted"/>
<evidence type="ECO:0000313" key="3">
    <source>
        <dbReference type="Proteomes" id="UP001335183"/>
    </source>
</evidence>
<evidence type="ECO:0000313" key="2">
    <source>
        <dbReference type="EMBL" id="WWA47052.1"/>
    </source>
</evidence>
<dbReference type="EMBL" id="CP144918">
    <property type="protein sequence ID" value="WWA47052.1"/>
    <property type="molecule type" value="Genomic_DNA"/>
</dbReference>
<evidence type="ECO:0000256" key="1">
    <source>
        <dbReference type="SAM" id="Phobius"/>
    </source>
</evidence>
<accession>A0ABZ2D3Z4</accession>